<evidence type="ECO:0000313" key="6">
    <source>
        <dbReference type="EMBL" id="KAG5763848.1"/>
    </source>
</evidence>
<comment type="similarity">
    <text evidence="1">Belongs to the peptidase S8 family.</text>
</comment>
<organism evidence="6 7">
    <name type="scientific">Fusarium xylarioides</name>
    <dbReference type="NCBI Taxonomy" id="221167"/>
    <lineage>
        <taxon>Eukaryota</taxon>
        <taxon>Fungi</taxon>
        <taxon>Dikarya</taxon>
        <taxon>Ascomycota</taxon>
        <taxon>Pezizomycotina</taxon>
        <taxon>Sordariomycetes</taxon>
        <taxon>Hypocreomycetidae</taxon>
        <taxon>Hypocreales</taxon>
        <taxon>Nectriaceae</taxon>
        <taxon>Fusarium</taxon>
        <taxon>Fusarium fujikuroi species complex</taxon>
    </lineage>
</organism>
<dbReference type="SUPFAM" id="SSF52743">
    <property type="entry name" value="Subtilisin-like"/>
    <property type="match status" value="1"/>
</dbReference>
<evidence type="ECO:0000256" key="3">
    <source>
        <dbReference type="ARBA" id="ARBA00022801"/>
    </source>
</evidence>
<keyword evidence="3" id="KW-0378">Hydrolase</keyword>
<feature type="domain" description="Peptidase S8/S53" evidence="5">
    <location>
        <begin position="36"/>
        <end position="172"/>
    </location>
</feature>
<dbReference type="OrthoDB" id="3866712at2759"/>
<dbReference type="InterPro" id="IPR050131">
    <property type="entry name" value="Peptidase_S8_subtilisin-like"/>
</dbReference>
<dbReference type="Proteomes" id="UP000750502">
    <property type="component" value="Unassembled WGS sequence"/>
</dbReference>
<keyword evidence="4" id="KW-0720">Serine protease</keyword>
<evidence type="ECO:0000256" key="2">
    <source>
        <dbReference type="ARBA" id="ARBA00022670"/>
    </source>
</evidence>
<dbReference type="GO" id="GO:0006508">
    <property type="term" value="P:proteolysis"/>
    <property type="evidence" value="ECO:0007669"/>
    <property type="project" value="UniProtKB-KW"/>
</dbReference>
<dbReference type="InterPro" id="IPR036852">
    <property type="entry name" value="Peptidase_S8/S53_dom_sf"/>
</dbReference>
<dbReference type="EMBL" id="JADFTT010000282">
    <property type="protein sequence ID" value="KAG5763848.1"/>
    <property type="molecule type" value="Genomic_DNA"/>
</dbReference>
<keyword evidence="2" id="KW-0645">Protease</keyword>
<dbReference type="InterPro" id="IPR023828">
    <property type="entry name" value="Peptidase_S8_Ser-AS"/>
</dbReference>
<accession>A0A9P7L027</accession>
<evidence type="ECO:0000259" key="5">
    <source>
        <dbReference type="Pfam" id="PF00082"/>
    </source>
</evidence>
<name>A0A9P7L027_9HYPO</name>
<dbReference type="InterPro" id="IPR000209">
    <property type="entry name" value="Peptidase_S8/S53_dom"/>
</dbReference>
<dbReference type="PANTHER" id="PTHR43806:SF11">
    <property type="entry name" value="CEREVISIN-RELATED"/>
    <property type="match status" value="1"/>
</dbReference>
<dbReference type="Pfam" id="PF00082">
    <property type="entry name" value="Peptidase_S8"/>
    <property type="match status" value="1"/>
</dbReference>
<evidence type="ECO:0000256" key="1">
    <source>
        <dbReference type="ARBA" id="ARBA00011073"/>
    </source>
</evidence>
<dbReference type="PANTHER" id="PTHR43806">
    <property type="entry name" value="PEPTIDASE S8"/>
    <property type="match status" value="1"/>
</dbReference>
<reference evidence="6" key="2">
    <citation type="submission" date="2020-10" db="EMBL/GenBank/DDBJ databases">
        <authorList>
            <person name="Peck L.D."/>
            <person name="Nowell R.W."/>
            <person name="Flood J."/>
            <person name="Ryan M.J."/>
            <person name="Barraclough T.G."/>
        </authorList>
    </citation>
    <scope>NUCLEOTIDE SEQUENCE</scope>
    <source>
        <strain evidence="6">IMI 127659i</strain>
    </source>
</reference>
<sequence>MDFGDILLLEAQDYDPVSGTYLWPVEVVDATFDAIRLATALGITVVEAGCNGTYNLDTYANLSGKHIFDRSSSDFRESGAIMVGAGSSTAPHTRLSFSNYGSRIDVYAWGEDVDTTTTDSAGTNNALYTTTFNGTSSASPIVTGAAMVVQGIANASVGFKLSPFQVRAILTMGGTPSSTPATDRIGMMPNLKAIIDGPCINLTPDLYIRDYVGDVSNTTSGLVSASPDIIVRQTSVADPQMTFGTGSGTENNNALSQDVLQGQANYIYIRILNKGPSLATSVTCTVYWSPPATLVTPNLWNPIGTVSLPSVPSGNILTVSPELRWPAEAIPAPGHYCFVAICGASGGPAPLLPNNFPDYVKFVEENRQVAWRNFNVIPSPPSSGSPGGFHHFPVHIPGAFDAPRRFVLRSEGSLPLGSEVQFQAPLTLARALGIMLREGQIHDKQALMPLHPFGRVDIGAGILPVKNLATCELRVRVPVNTYKSLGTFEFSLVQEWGGVEVGRLNYHFGPEASLSKGGGCGCHPCGY</sequence>
<dbReference type="Gene3D" id="3.40.50.200">
    <property type="entry name" value="Peptidase S8/S53 domain"/>
    <property type="match status" value="1"/>
</dbReference>
<protein>
    <recommendedName>
        <fullName evidence="5">Peptidase S8/S53 domain-containing protein</fullName>
    </recommendedName>
</protein>
<dbReference type="GO" id="GO:0004252">
    <property type="term" value="F:serine-type endopeptidase activity"/>
    <property type="evidence" value="ECO:0007669"/>
    <property type="project" value="InterPro"/>
</dbReference>
<gene>
    <name evidence="6" type="ORF">H9Q72_008065</name>
</gene>
<proteinExistence type="inferred from homology"/>
<dbReference type="AlphaFoldDB" id="A0A9P7L027"/>
<evidence type="ECO:0000256" key="4">
    <source>
        <dbReference type="ARBA" id="ARBA00022825"/>
    </source>
</evidence>
<comment type="caution">
    <text evidence="6">The sequence shown here is derived from an EMBL/GenBank/DDBJ whole genome shotgun (WGS) entry which is preliminary data.</text>
</comment>
<reference evidence="6" key="1">
    <citation type="journal article" date="2020" name="bioRxiv">
        <title>Historical genomics reveals the evolutionary mechanisms behind multiple outbreaks of the host-specific coffee wilt pathogen Fusarium xylarioides.</title>
        <authorList>
            <person name="Peck D."/>
            <person name="Nowell R.W."/>
            <person name="Flood J."/>
            <person name="Ryan M.J."/>
            <person name="Barraclough T.G."/>
        </authorList>
    </citation>
    <scope>NUCLEOTIDE SEQUENCE</scope>
    <source>
        <strain evidence="6">IMI 127659i</strain>
    </source>
</reference>
<evidence type="ECO:0000313" key="7">
    <source>
        <dbReference type="Proteomes" id="UP000750502"/>
    </source>
</evidence>
<dbReference type="PROSITE" id="PS00138">
    <property type="entry name" value="SUBTILASE_SER"/>
    <property type="match status" value="1"/>
</dbReference>
<keyword evidence="7" id="KW-1185">Reference proteome</keyword>